<feature type="domain" description="ABC transporter" evidence="5">
    <location>
        <begin position="259"/>
        <end position="503"/>
    </location>
</feature>
<dbReference type="InterPro" id="IPR050107">
    <property type="entry name" value="ABC_carbohydrate_import_ATPase"/>
</dbReference>
<dbReference type="PROSITE" id="PS00211">
    <property type="entry name" value="ABC_TRANSPORTER_1"/>
    <property type="match status" value="1"/>
</dbReference>
<dbReference type="InterPro" id="IPR003593">
    <property type="entry name" value="AAA+_ATPase"/>
</dbReference>
<keyword evidence="3" id="KW-0547">Nucleotide-binding</keyword>
<keyword evidence="7" id="KW-1185">Reference proteome</keyword>
<dbReference type="Pfam" id="PF00005">
    <property type="entry name" value="ABC_tran"/>
    <property type="match status" value="2"/>
</dbReference>
<keyword evidence="1" id="KW-0813">Transport</keyword>
<keyword evidence="4 6" id="KW-0067">ATP-binding</keyword>
<dbReference type="Proteomes" id="UP001597097">
    <property type="component" value="Unassembled WGS sequence"/>
</dbReference>
<keyword evidence="2" id="KW-0677">Repeat</keyword>
<dbReference type="GO" id="GO:0005524">
    <property type="term" value="F:ATP binding"/>
    <property type="evidence" value="ECO:0007669"/>
    <property type="project" value="UniProtKB-KW"/>
</dbReference>
<proteinExistence type="predicted"/>
<dbReference type="CDD" id="cd03215">
    <property type="entry name" value="ABC_Carb_Monos_II"/>
    <property type="match status" value="1"/>
</dbReference>
<sequence>MSAPPALRVRHLRKQFPGVVANEDVSLTLRAGTVHAVVGENGAGKSTLMKLLYGMHRPDSGEIHLDGEPVRFTSPRDAIAAGLGMVHQHFMLADNLSVLENVVLGAEPGRAGVLDLPAATRRVEEVCADLGVTVDPHAETGALSVADRQRVEIVKSLYRGARILILDEPTAVLVPQEVERLFASLDRLRTRGLSILFISHKLDEVLAVADDVTVIRRGVTVADSLPANEVSSRELAHLMIGAELVRTERPARPAGRLALRLEEVSLRLADGRQALDSVSLDVREGEVVGIAGVEGNGQTELIECAAGVRRPDRGRLTLFGQDVTGTNLRWRRAAGVAVVPEDRHRQALLLEAPLWENRMLGRQSAPPNSRRGWLTRRAARRDTERLMRDYDVRVRDAGVAAASLSGGNQQKFVIGRELAGGPKVLLAAHPTRGVDIAAQQQIWRRIEDAVAAGAGVLLVSADLDELLTRSDRLLVMLRGGLVARVDPRRTSAEQLGMAMSGAREVAG</sequence>
<evidence type="ECO:0000256" key="3">
    <source>
        <dbReference type="ARBA" id="ARBA00022741"/>
    </source>
</evidence>
<evidence type="ECO:0000256" key="4">
    <source>
        <dbReference type="ARBA" id="ARBA00022840"/>
    </source>
</evidence>
<accession>A0ABW4G8F0</accession>
<evidence type="ECO:0000256" key="2">
    <source>
        <dbReference type="ARBA" id="ARBA00022737"/>
    </source>
</evidence>
<feature type="domain" description="ABC transporter" evidence="5">
    <location>
        <begin position="7"/>
        <end position="242"/>
    </location>
</feature>
<dbReference type="SMART" id="SM00382">
    <property type="entry name" value="AAA"/>
    <property type="match status" value="2"/>
</dbReference>
<dbReference type="PANTHER" id="PTHR43790:SF9">
    <property type="entry name" value="GALACTOFURANOSE TRANSPORTER ATP-BINDING PROTEIN YTFR"/>
    <property type="match status" value="1"/>
</dbReference>
<name>A0ABW4G8F0_9ACTN</name>
<dbReference type="PANTHER" id="PTHR43790">
    <property type="entry name" value="CARBOHYDRATE TRANSPORT ATP-BINDING PROTEIN MG119-RELATED"/>
    <property type="match status" value="1"/>
</dbReference>
<evidence type="ECO:0000313" key="6">
    <source>
        <dbReference type="EMBL" id="MFD1538758.1"/>
    </source>
</evidence>
<dbReference type="PROSITE" id="PS50893">
    <property type="entry name" value="ABC_TRANSPORTER_2"/>
    <property type="match status" value="2"/>
</dbReference>
<dbReference type="CDD" id="cd03216">
    <property type="entry name" value="ABC_Carb_Monos_I"/>
    <property type="match status" value="1"/>
</dbReference>
<organism evidence="6 7">
    <name type="scientific">Nonomuraea guangzhouensis</name>
    <dbReference type="NCBI Taxonomy" id="1291555"/>
    <lineage>
        <taxon>Bacteria</taxon>
        <taxon>Bacillati</taxon>
        <taxon>Actinomycetota</taxon>
        <taxon>Actinomycetes</taxon>
        <taxon>Streptosporangiales</taxon>
        <taxon>Streptosporangiaceae</taxon>
        <taxon>Nonomuraea</taxon>
    </lineage>
</organism>
<evidence type="ECO:0000259" key="5">
    <source>
        <dbReference type="PROSITE" id="PS50893"/>
    </source>
</evidence>
<comment type="caution">
    <text evidence="6">The sequence shown here is derived from an EMBL/GenBank/DDBJ whole genome shotgun (WGS) entry which is preliminary data.</text>
</comment>
<evidence type="ECO:0000256" key="1">
    <source>
        <dbReference type="ARBA" id="ARBA00022448"/>
    </source>
</evidence>
<dbReference type="InterPro" id="IPR017871">
    <property type="entry name" value="ABC_transporter-like_CS"/>
</dbReference>
<dbReference type="RefSeq" id="WP_219530639.1">
    <property type="nucleotide sequence ID" value="NZ_JAHKRM010000009.1"/>
</dbReference>
<protein>
    <submittedName>
        <fullName evidence="6">ABC transporter ATP-binding protein</fullName>
    </submittedName>
</protein>
<reference evidence="7" key="1">
    <citation type="journal article" date="2019" name="Int. J. Syst. Evol. Microbiol.">
        <title>The Global Catalogue of Microorganisms (GCM) 10K type strain sequencing project: providing services to taxonomists for standard genome sequencing and annotation.</title>
        <authorList>
            <consortium name="The Broad Institute Genomics Platform"/>
            <consortium name="The Broad Institute Genome Sequencing Center for Infectious Disease"/>
            <person name="Wu L."/>
            <person name="Ma J."/>
        </authorList>
    </citation>
    <scope>NUCLEOTIDE SEQUENCE [LARGE SCALE GENOMIC DNA]</scope>
    <source>
        <strain evidence="7">CGMCC 1.15399</strain>
    </source>
</reference>
<evidence type="ECO:0000313" key="7">
    <source>
        <dbReference type="Proteomes" id="UP001597097"/>
    </source>
</evidence>
<dbReference type="EMBL" id="JBHUCM010000014">
    <property type="protein sequence ID" value="MFD1538758.1"/>
    <property type="molecule type" value="Genomic_DNA"/>
</dbReference>
<dbReference type="InterPro" id="IPR003439">
    <property type="entry name" value="ABC_transporter-like_ATP-bd"/>
</dbReference>
<gene>
    <name evidence="6" type="ORF">ACFSJ0_17005</name>
</gene>